<dbReference type="PANTHER" id="PTHR22959">
    <property type="entry name" value="PYM PROTEIN"/>
    <property type="match status" value="1"/>
</dbReference>
<dbReference type="InterPro" id="IPR039333">
    <property type="entry name" value="PYM1"/>
</dbReference>
<organism evidence="3 4">
    <name type="scientific">Effrenium voratum</name>
    <dbReference type="NCBI Taxonomy" id="2562239"/>
    <lineage>
        <taxon>Eukaryota</taxon>
        <taxon>Sar</taxon>
        <taxon>Alveolata</taxon>
        <taxon>Dinophyceae</taxon>
        <taxon>Suessiales</taxon>
        <taxon>Symbiodiniaceae</taxon>
        <taxon>Effrenium</taxon>
    </lineage>
</organism>
<dbReference type="GO" id="GO:0003723">
    <property type="term" value="F:RNA binding"/>
    <property type="evidence" value="ECO:0007669"/>
    <property type="project" value="TreeGrafter"/>
</dbReference>
<feature type="region of interest" description="Disordered" evidence="1">
    <location>
        <begin position="35"/>
        <end position="54"/>
    </location>
</feature>
<keyword evidence="4" id="KW-1185">Reference proteome</keyword>
<name>A0AA36MTJ4_9DINO</name>
<evidence type="ECO:0000256" key="1">
    <source>
        <dbReference type="SAM" id="MobiDB-lite"/>
    </source>
</evidence>
<sequence>MCLAAVKLSRAMAGQIPRPSNVETTNTGTVYHVQEDGSKVIAGSRRPDGTLRKPVRVRAGYTPLEENLYKGPEAQQRAQTRGIPGLGPSTPQPARSGYIPGMGPPEQPKAAKAKAKPKEPKPKTEAKPKAEPKAKEVKPEDPKAEVKPENRLRNLRKKLTEICSLEERGDLTEEQQQKIARKAELQEEVDELEHQLAQLNL</sequence>
<evidence type="ECO:0000259" key="2">
    <source>
        <dbReference type="SMART" id="SM01273"/>
    </source>
</evidence>
<protein>
    <recommendedName>
        <fullName evidence="2">WIBG Mago-binding domain-containing protein</fullName>
    </recommendedName>
</protein>
<dbReference type="GO" id="GO:0005737">
    <property type="term" value="C:cytoplasm"/>
    <property type="evidence" value="ECO:0007669"/>
    <property type="project" value="TreeGrafter"/>
</dbReference>
<proteinExistence type="predicted"/>
<dbReference type="InterPro" id="IPR036348">
    <property type="entry name" value="WIBG_N_sf"/>
</dbReference>
<evidence type="ECO:0000313" key="4">
    <source>
        <dbReference type="Proteomes" id="UP001178507"/>
    </source>
</evidence>
<dbReference type="SUPFAM" id="SSF101931">
    <property type="entry name" value="Pym (Within the bgcn gene intron protein, WIBG), N-terminal domain"/>
    <property type="match status" value="1"/>
</dbReference>
<dbReference type="Pfam" id="PF09282">
    <property type="entry name" value="Mago-bind"/>
    <property type="match status" value="1"/>
</dbReference>
<dbReference type="PANTHER" id="PTHR22959:SF0">
    <property type="entry name" value="PARTNER OF Y14 AND MAGO"/>
    <property type="match status" value="1"/>
</dbReference>
<dbReference type="Proteomes" id="UP001178507">
    <property type="component" value="Unassembled WGS sequence"/>
</dbReference>
<feature type="compositionally biased region" description="Basic and acidic residues" evidence="1">
    <location>
        <begin position="116"/>
        <end position="152"/>
    </location>
</feature>
<dbReference type="AlphaFoldDB" id="A0AA36MTJ4"/>
<dbReference type="EMBL" id="CAUJNA010000635">
    <property type="protein sequence ID" value="CAJ1379486.1"/>
    <property type="molecule type" value="Genomic_DNA"/>
</dbReference>
<feature type="domain" description="WIBG Mago-binding" evidence="2">
    <location>
        <begin position="37"/>
        <end position="63"/>
    </location>
</feature>
<dbReference type="GO" id="GO:0035145">
    <property type="term" value="C:exon-exon junction complex"/>
    <property type="evidence" value="ECO:0007669"/>
    <property type="project" value="TreeGrafter"/>
</dbReference>
<comment type="caution">
    <text evidence="3">The sequence shown here is derived from an EMBL/GenBank/DDBJ whole genome shotgun (WGS) entry which is preliminary data.</text>
</comment>
<evidence type="ECO:0000313" key="3">
    <source>
        <dbReference type="EMBL" id="CAJ1379486.1"/>
    </source>
</evidence>
<gene>
    <name evidence="3" type="ORF">EVOR1521_LOCUS7719</name>
</gene>
<accession>A0AA36MTJ4</accession>
<dbReference type="GO" id="GO:1903259">
    <property type="term" value="P:exon-exon junction complex disassembly"/>
    <property type="evidence" value="ECO:0007669"/>
    <property type="project" value="InterPro"/>
</dbReference>
<reference evidence="3" key="1">
    <citation type="submission" date="2023-08" db="EMBL/GenBank/DDBJ databases">
        <authorList>
            <person name="Chen Y."/>
            <person name="Shah S."/>
            <person name="Dougan E. K."/>
            <person name="Thang M."/>
            <person name="Chan C."/>
        </authorList>
    </citation>
    <scope>NUCLEOTIDE SEQUENCE</scope>
</reference>
<feature type="region of interest" description="Disordered" evidence="1">
    <location>
        <begin position="61"/>
        <end position="175"/>
    </location>
</feature>
<dbReference type="SMART" id="SM01273">
    <property type="entry name" value="Mago-bind"/>
    <property type="match status" value="1"/>
</dbReference>
<dbReference type="InterPro" id="IPR015362">
    <property type="entry name" value="WIBG_mago-bd"/>
</dbReference>